<evidence type="ECO:0000313" key="3">
    <source>
        <dbReference type="Proteomes" id="UP000323569"/>
    </source>
</evidence>
<dbReference type="Gene3D" id="3.90.550.10">
    <property type="entry name" value="Spore Coat Polysaccharide Biosynthesis Protein SpsA, Chain A"/>
    <property type="match status" value="1"/>
</dbReference>
<reference evidence="2 3" key="1">
    <citation type="submission" date="2018-09" db="EMBL/GenBank/DDBJ databases">
        <title>Evolutionary history of phycoerythrin pigmentation in the water bloom-forming cyanobacterium Microcystis aeruginosa.</title>
        <authorList>
            <person name="Tanabe Y."/>
            <person name="Tanabe Y."/>
            <person name="Yamaguchi H."/>
        </authorList>
    </citation>
    <scope>NUCLEOTIDE SEQUENCE [LARGE SCALE GENOMIC DNA]</scope>
    <source>
        <strain evidence="2 3">NIES-2519</strain>
    </source>
</reference>
<gene>
    <name evidence="2" type="primary">mftF</name>
    <name evidence="2" type="ORF">MiYa_01470</name>
</gene>
<name>A0A5A5R4W5_MICAE</name>
<accession>A0A5A5R4W5</accession>
<proteinExistence type="predicted"/>
<dbReference type="GO" id="GO:0016740">
    <property type="term" value="F:transferase activity"/>
    <property type="evidence" value="ECO:0007669"/>
    <property type="project" value="UniProtKB-KW"/>
</dbReference>
<dbReference type="InterPro" id="IPR001173">
    <property type="entry name" value="Glyco_trans_2-like"/>
</dbReference>
<dbReference type="EMBL" id="BHVO01000017">
    <property type="protein sequence ID" value="GCA69938.1"/>
    <property type="molecule type" value="Genomic_DNA"/>
</dbReference>
<evidence type="ECO:0000259" key="1">
    <source>
        <dbReference type="Pfam" id="PF00535"/>
    </source>
</evidence>
<dbReference type="Proteomes" id="UP000323569">
    <property type="component" value="Unassembled WGS sequence"/>
</dbReference>
<sequence>MTIDLLLVALDYSSIVANSSTFAYWTPTMSTTLQFLPEVSVIVPIYNGEKDLPPLIDCLAKQTYPRQLVEYILVDNNSSDRTAELLGKAAEEHRVLNLIILSENHIQSSYAARNKGIKSARYPFLAFTDADCRPAPQWLTELVQPFKDNRIGLVAGEIAALTGSTWLEKYAERRQFMSPKFLLEHSFCPYGQTANLAIRREAFQKVGLFRPYLTTGGDADICWRIQQQTDWQLTYAPEAIIYHRHRSTLEDLRSQLKRYGRSNRYLHELHGVELMRPLTNQQLFFSLGRWLLKDLPKNTLKLLFGKADIVDLLATPLDLIGFQSRSQGQSTAKLPEKAKEIEWL</sequence>
<evidence type="ECO:0000313" key="2">
    <source>
        <dbReference type="EMBL" id="GCA69938.1"/>
    </source>
</evidence>
<feature type="domain" description="Glycosyltransferase 2-like" evidence="1">
    <location>
        <begin position="40"/>
        <end position="206"/>
    </location>
</feature>
<organism evidence="2 3">
    <name type="scientific">Microcystis aeruginosa NIES-2519</name>
    <dbReference type="NCBI Taxonomy" id="2303981"/>
    <lineage>
        <taxon>Bacteria</taxon>
        <taxon>Bacillati</taxon>
        <taxon>Cyanobacteriota</taxon>
        <taxon>Cyanophyceae</taxon>
        <taxon>Oscillatoriophycideae</taxon>
        <taxon>Chroococcales</taxon>
        <taxon>Microcystaceae</taxon>
        <taxon>Microcystis</taxon>
    </lineage>
</organism>
<dbReference type="AlphaFoldDB" id="A0A5A5R4W5"/>
<keyword evidence="2" id="KW-0808">Transferase</keyword>
<dbReference type="Pfam" id="PF00535">
    <property type="entry name" value="Glycos_transf_2"/>
    <property type="match status" value="1"/>
</dbReference>
<dbReference type="PANTHER" id="PTHR43685">
    <property type="entry name" value="GLYCOSYLTRANSFERASE"/>
    <property type="match status" value="1"/>
</dbReference>
<protein>
    <submittedName>
        <fullName evidence="2">Putative mycofactocin biosynthesis glycosyltransferase MftF</fullName>
    </submittedName>
</protein>
<dbReference type="PANTHER" id="PTHR43685:SF2">
    <property type="entry name" value="GLYCOSYLTRANSFERASE 2-LIKE DOMAIN-CONTAINING PROTEIN"/>
    <property type="match status" value="1"/>
</dbReference>
<dbReference type="SUPFAM" id="SSF53448">
    <property type="entry name" value="Nucleotide-diphospho-sugar transferases"/>
    <property type="match status" value="1"/>
</dbReference>
<dbReference type="InterPro" id="IPR050834">
    <property type="entry name" value="Glycosyltransf_2"/>
</dbReference>
<comment type="caution">
    <text evidence="2">The sequence shown here is derived from an EMBL/GenBank/DDBJ whole genome shotgun (WGS) entry which is preliminary data.</text>
</comment>
<dbReference type="InterPro" id="IPR029044">
    <property type="entry name" value="Nucleotide-diphossugar_trans"/>
</dbReference>